<keyword evidence="7" id="KW-0408">Iron</keyword>
<proteinExistence type="inferred from homology"/>
<keyword evidence="4" id="KW-0410">Iron transport</keyword>
<dbReference type="GO" id="GO:0015344">
    <property type="term" value="F:siderophore uptake transmembrane transporter activity"/>
    <property type="evidence" value="ECO:0007669"/>
    <property type="project" value="TreeGrafter"/>
</dbReference>
<evidence type="ECO:0000256" key="12">
    <source>
        <dbReference type="PROSITE-ProRule" id="PRU01360"/>
    </source>
</evidence>
<dbReference type="InterPro" id="IPR023996">
    <property type="entry name" value="TonB-dep_OMP_SusC/RagA"/>
</dbReference>
<dbReference type="InterPro" id="IPR023997">
    <property type="entry name" value="TonB-dep_OMP_SusC/RagA_CS"/>
</dbReference>
<dbReference type="Pfam" id="PF07660">
    <property type="entry name" value="STN"/>
    <property type="match status" value="1"/>
</dbReference>
<dbReference type="Proteomes" id="UP000555103">
    <property type="component" value="Unassembled WGS sequence"/>
</dbReference>
<keyword evidence="11 12" id="KW-0998">Cell outer membrane</keyword>
<feature type="domain" description="Secretin/TonB short N-terminal" evidence="15">
    <location>
        <begin position="57"/>
        <end position="107"/>
    </location>
</feature>
<dbReference type="AlphaFoldDB" id="A0A840CYB8"/>
<dbReference type="RefSeq" id="WP_183308572.1">
    <property type="nucleotide sequence ID" value="NZ_JACIEP010000017.1"/>
</dbReference>
<dbReference type="SMART" id="SM00965">
    <property type="entry name" value="STN"/>
    <property type="match status" value="1"/>
</dbReference>
<keyword evidence="4" id="KW-0406">Ion transport</keyword>
<evidence type="ECO:0000256" key="4">
    <source>
        <dbReference type="ARBA" id="ARBA00022496"/>
    </source>
</evidence>
<evidence type="ECO:0000256" key="13">
    <source>
        <dbReference type="RuleBase" id="RU003357"/>
    </source>
</evidence>
<evidence type="ECO:0000256" key="10">
    <source>
        <dbReference type="ARBA" id="ARBA00023170"/>
    </source>
</evidence>
<dbReference type="PROSITE" id="PS52016">
    <property type="entry name" value="TONB_DEPENDENT_REC_3"/>
    <property type="match status" value="1"/>
</dbReference>
<keyword evidence="3 12" id="KW-1134">Transmembrane beta strand</keyword>
<keyword evidence="6" id="KW-0732">Signal</keyword>
<evidence type="ECO:0000256" key="2">
    <source>
        <dbReference type="ARBA" id="ARBA00022448"/>
    </source>
</evidence>
<dbReference type="NCBIfam" id="TIGR04056">
    <property type="entry name" value="OMP_RagA_SusC"/>
    <property type="match status" value="1"/>
</dbReference>
<comment type="similarity">
    <text evidence="12 13">Belongs to the TonB-dependent receptor family.</text>
</comment>
<protein>
    <submittedName>
        <fullName evidence="16">TonB-linked SusC/RagA family outer membrane protein</fullName>
    </submittedName>
</protein>
<reference evidence="16 17" key="1">
    <citation type="submission" date="2020-08" db="EMBL/GenBank/DDBJ databases">
        <title>Genomic Encyclopedia of Type Strains, Phase IV (KMG-IV): sequencing the most valuable type-strain genomes for metagenomic binning, comparative biology and taxonomic classification.</title>
        <authorList>
            <person name="Goeker M."/>
        </authorList>
    </citation>
    <scope>NUCLEOTIDE SEQUENCE [LARGE SCALE GENOMIC DNA]</scope>
    <source>
        <strain evidence="16 17">DSM 104969</strain>
    </source>
</reference>
<evidence type="ECO:0000256" key="6">
    <source>
        <dbReference type="ARBA" id="ARBA00022729"/>
    </source>
</evidence>
<name>A0A840CYB8_9BACT</name>
<evidence type="ECO:0000256" key="7">
    <source>
        <dbReference type="ARBA" id="ARBA00023004"/>
    </source>
</evidence>
<keyword evidence="17" id="KW-1185">Reference proteome</keyword>
<dbReference type="Pfam" id="PF00593">
    <property type="entry name" value="TonB_dep_Rec_b-barrel"/>
    <property type="match status" value="1"/>
</dbReference>
<dbReference type="SUPFAM" id="SSF49464">
    <property type="entry name" value="Carboxypeptidase regulatory domain-like"/>
    <property type="match status" value="1"/>
</dbReference>
<organism evidence="16 17">
    <name type="scientific">Dysgonomonas hofstadii</name>
    <dbReference type="NCBI Taxonomy" id="637886"/>
    <lineage>
        <taxon>Bacteria</taxon>
        <taxon>Pseudomonadati</taxon>
        <taxon>Bacteroidota</taxon>
        <taxon>Bacteroidia</taxon>
        <taxon>Bacteroidales</taxon>
        <taxon>Dysgonomonadaceae</taxon>
        <taxon>Dysgonomonas</taxon>
    </lineage>
</organism>
<dbReference type="Pfam" id="PF07715">
    <property type="entry name" value="Plug"/>
    <property type="match status" value="1"/>
</dbReference>
<dbReference type="PANTHER" id="PTHR30069:SF29">
    <property type="entry name" value="HEMOGLOBIN AND HEMOGLOBIN-HAPTOGLOBIN-BINDING PROTEIN 1-RELATED"/>
    <property type="match status" value="1"/>
</dbReference>
<feature type="transmembrane region" description="Helical" evidence="14">
    <location>
        <begin position="12"/>
        <end position="30"/>
    </location>
</feature>
<keyword evidence="10" id="KW-0675">Receptor</keyword>
<dbReference type="InterPro" id="IPR008969">
    <property type="entry name" value="CarboxyPept-like_regulatory"/>
</dbReference>
<evidence type="ECO:0000313" key="16">
    <source>
        <dbReference type="EMBL" id="MBB4037745.1"/>
    </source>
</evidence>
<keyword evidence="5 12" id="KW-0812">Transmembrane</keyword>
<evidence type="ECO:0000313" key="17">
    <source>
        <dbReference type="Proteomes" id="UP000555103"/>
    </source>
</evidence>
<dbReference type="InterPro" id="IPR036942">
    <property type="entry name" value="Beta-barrel_TonB_sf"/>
</dbReference>
<dbReference type="InterPro" id="IPR037066">
    <property type="entry name" value="Plug_dom_sf"/>
</dbReference>
<dbReference type="Gene3D" id="2.170.130.10">
    <property type="entry name" value="TonB-dependent receptor, plug domain"/>
    <property type="match status" value="1"/>
</dbReference>
<dbReference type="InterPro" id="IPR012910">
    <property type="entry name" value="Plug_dom"/>
</dbReference>
<evidence type="ECO:0000256" key="1">
    <source>
        <dbReference type="ARBA" id="ARBA00004571"/>
    </source>
</evidence>
<evidence type="ECO:0000256" key="9">
    <source>
        <dbReference type="ARBA" id="ARBA00023136"/>
    </source>
</evidence>
<keyword evidence="14" id="KW-1133">Transmembrane helix</keyword>
<dbReference type="SUPFAM" id="SSF56935">
    <property type="entry name" value="Porins"/>
    <property type="match status" value="1"/>
</dbReference>
<evidence type="ECO:0000259" key="15">
    <source>
        <dbReference type="SMART" id="SM00965"/>
    </source>
</evidence>
<dbReference type="EMBL" id="JACIEP010000017">
    <property type="protein sequence ID" value="MBB4037745.1"/>
    <property type="molecule type" value="Genomic_DNA"/>
</dbReference>
<comment type="subcellular location">
    <subcellularLocation>
        <location evidence="1 12">Cell outer membrane</location>
        <topology evidence="1 12">Multi-pass membrane protein</topology>
    </subcellularLocation>
</comment>
<dbReference type="InterPro" id="IPR039426">
    <property type="entry name" value="TonB-dep_rcpt-like"/>
</dbReference>
<comment type="caution">
    <text evidence="16">The sequence shown here is derived from an EMBL/GenBank/DDBJ whole genome shotgun (WGS) entry which is preliminary data.</text>
</comment>
<evidence type="ECO:0000256" key="5">
    <source>
        <dbReference type="ARBA" id="ARBA00022692"/>
    </source>
</evidence>
<dbReference type="GO" id="GO:0009279">
    <property type="term" value="C:cell outer membrane"/>
    <property type="evidence" value="ECO:0007669"/>
    <property type="project" value="UniProtKB-SubCell"/>
</dbReference>
<accession>A0A840CYB8</accession>
<keyword evidence="2 12" id="KW-0813">Transport</keyword>
<evidence type="ECO:0000256" key="11">
    <source>
        <dbReference type="ARBA" id="ARBA00023237"/>
    </source>
</evidence>
<evidence type="ECO:0000256" key="14">
    <source>
        <dbReference type="SAM" id="Phobius"/>
    </source>
</evidence>
<dbReference type="InterPro" id="IPR000531">
    <property type="entry name" value="Beta-barrel_TonB"/>
</dbReference>
<sequence>MDKKSIQQKKWLFAYVIAIGFFLISLPIHAQNIRVTIKMQDVPMESVMNEIEKQTKYLFISNKEIDIKRKISIDVQDKPVSEALAQMVKGTDIAYKISNSNILLSKQNPSDNKPVTISGTVTDDQGNAVIGAVVAVSGTTSGTISDVDGNFILQAQPPLTNAVLAVSCVGYEPVNTTIGNQTQFKITLREKDITLSEVVVTAFGIERSKKALSYNVQEVTSEDIVGVKDANFINALNGKVAGVNINASSSGIGGASKVVMRGSRSIEQSSNALYVIDGVPMNNVTRTNDTSTGFDSTGSSDFAADINPEDIESISILTGASAAALYGSSAANGAVVITTKKGKAGKTSVTITQNTEFLKPFVKYDFQNRYGTSDTNMSWGSKLNSSNYMGYDPYSDYFNTGVVTTETVSLTTGNDKNQTYFSAGVVNSEGIIPNNEYDRYNFTFRNTTSFLNDKMTLDVGASYIKQKDLNMTNQGVYSNPIASAYLYPRGNDWNNVKMFEHYDDQRKIYTQNWDMAPGEYVLQNPYWVNYRNLRENKKDRYMLNAALNYKVLDWLTLSGRVRLDDSREKSTKKYYASTNTLLTENSTNGLYGESTLDNRQIYADAMARVNRRFGEDWSLDAFVGGSIQDTRTNINGIYGPIRDGSVEGETALIPNVFNILQISNSLSKRDVSGIKEQQQSVFASAEVGFKSTYYLSATLRTDWPSQLAGPESVNSSFTYPSVGGSVILSEIIKLPKQINYLKVRGSYANVGLAFKRYLSNPTYSWSGNQWSTTYDSYPIKNLKPERTHSYEVGLTAKLFNDFNLDVTLYNTNTLDQLINTGISPGSGYNTMYIQTGDVRNRGIEVSLGYDKKWGNFAWNSNFTFSANRNKVMKLAGNVTNYETGETFSFSHLDMGGLGDVHYLIAEGGTLGDLYSSADLVRDSDGKIYVDENGEVQAIRGIKDMSQWKKLGSVFPKANLAWRNDFSYKGINLGFLITARLGGVVFSRTQATLDYYGVSEASAAARDNGGVSINGNLLDAYNWYNVVANSDGIPQYYTYSATNVRLQEASIGYTIPRKWTKICDATVSVVGRNLLMIYKRAPFDPESVATITDNYYQGLDYFITPSTRNIGFSVRVKF</sequence>
<keyword evidence="9 12" id="KW-0472">Membrane</keyword>
<dbReference type="GO" id="GO:0044718">
    <property type="term" value="P:siderophore transmembrane transport"/>
    <property type="evidence" value="ECO:0007669"/>
    <property type="project" value="TreeGrafter"/>
</dbReference>
<dbReference type="InterPro" id="IPR011662">
    <property type="entry name" value="Secretin/TonB_short_N"/>
</dbReference>
<dbReference type="Gene3D" id="2.60.40.1120">
    <property type="entry name" value="Carboxypeptidase-like, regulatory domain"/>
    <property type="match status" value="1"/>
</dbReference>
<dbReference type="PANTHER" id="PTHR30069">
    <property type="entry name" value="TONB-DEPENDENT OUTER MEMBRANE RECEPTOR"/>
    <property type="match status" value="1"/>
</dbReference>
<dbReference type="NCBIfam" id="TIGR04057">
    <property type="entry name" value="SusC_RagA_signa"/>
    <property type="match status" value="1"/>
</dbReference>
<evidence type="ECO:0000256" key="3">
    <source>
        <dbReference type="ARBA" id="ARBA00022452"/>
    </source>
</evidence>
<evidence type="ECO:0000256" key="8">
    <source>
        <dbReference type="ARBA" id="ARBA00023077"/>
    </source>
</evidence>
<dbReference type="Gene3D" id="2.40.170.20">
    <property type="entry name" value="TonB-dependent receptor, beta-barrel domain"/>
    <property type="match status" value="1"/>
</dbReference>
<dbReference type="Pfam" id="PF13715">
    <property type="entry name" value="CarbopepD_reg_2"/>
    <property type="match status" value="1"/>
</dbReference>
<keyword evidence="8 13" id="KW-0798">TonB box</keyword>
<gene>
    <name evidence="16" type="ORF">GGR21_003666</name>
</gene>